<dbReference type="Proteomes" id="UP000076967">
    <property type="component" value="Unassembled WGS sequence"/>
</dbReference>
<dbReference type="Gene3D" id="3.30.230.10">
    <property type="match status" value="1"/>
</dbReference>
<dbReference type="InterPro" id="IPR020568">
    <property type="entry name" value="Ribosomal_Su5_D2-typ_SF"/>
</dbReference>
<dbReference type="GO" id="GO:0003677">
    <property type="term" value="F:DNA binding"/>
    <property type="evidence" value="ECO:0007669"/>
    <property type="project" value="InterPro"/>
</dbReference>
<dbReference type="SUPFAM" id="SSF52540">
    <property type="entry name" value="P-loop containing nucleoside triphosphate hydrolases"/>
    <property type="match status" value="1"/>
</dbReference>
<gene>
    <name evidence="5" type="ORF">PGLA_16060</name>
</gene>
<dbReference type="Gene3D" id="3.40.50.300">
    <property type="entry name" value="P-loop containing nucleotide triphosphate hydrolases"/>
    <property type="match status" value="1"/>
</dbReference>
<dbReference type="AlphaFoldDB" id="A0A168JZN7"/>
<keyword evidence="6" id="KW-1185">Reference proteome</keyword>
<dbReference type="Pfam" id="PF13335">
    <property type="entry name" value="Mg_chelatase_C"/>
    <property type="match status" value="1"/>
</dbReference>
<dbReference type="InterPro" id="IPR003593">
    <property type="entry name" value="AAA+_ATPase"/>
</dbReference>
<dbReference type="InterPro" id="IPR045006">
    <property type="entry name" value="CHLI-like"/>
</dbReference>
<sequence length="536" mass="58883">MYGKMFSACLYGIDGVIIQVEVDISNGLPQTSIIGLPDSAIREAVERVRAAIKNCGFRFPNQRVTINLAPADLRKEGSAFDLAIALGILVTSGQIVLPSDIRLLMIGELALDGTLRPVSGVLSMVDRAKQEGFNAVLLPEENGAEADLIKEINVYSLGHLRELLYPGGILLPKAGRKESDPPVILHSLDFLRKSPSSTPILSASYIYSASYEDYSDVLGQQHVKRALTIAAAGMHNIVLIGPPGTGKTMLIKRLPTILPALTEQESLETTKIFSAAGKLKEPSTGLLKQRPFRSPHHTISSGGLIGGGTIPKPGEVSLAHRGILFLDELPEFSRNVLEVLRQPLEDRAVTISRARAVHTFPAHFMLCASMNPCPCGYLGSDHPEHRCTCSSTRIASYRAKISGPLLDRIDLQVDVPRPKEWTKETFSLSSEEMRERVMLAHRIQLRRYRHLPFSYNSELGGRHLRNFAALSSDTATMLQETLEALGLSMRAYDRILKLARTIADLDAKDTIGSSHVAEAIQYRNLDRQQNQAEEVT</sequence>
<evidence type="ECO:0000259" key="4">
    <source>
        <dbReference type="SMART" id="SM00382"/>
    </source>
</evidence>
<dbReference type="STRING" id="494026.PGLA_16060"/>
<accession>A0A168JZN7</accession>
<dbReference type="EMBL" id="LVJH01000029">
    <property type="protein sequence ID" value="OAB41321.1"/>
    <property type="molecule type" value="Genomic_DNA"/>
</dbReference>
<dbReference type="PANTHER" id="PTHR32039:SF7">
    <property type="entry name" value="COMPETENCE PROTEIN COMM"/>
    <property type="match status" value="1"/>
</dbReference>
<dbReference type="NCBIfam" id="TIGR00368">
    <property type="entry name" value="YifB family Mg chelatase-like AAA ATPase"/>
    <property type="match status" value="1"/>
</dbReference>
<dbReference type="PRINTS" id="PR01657">
    <property type="entry name" value="MCMFAMILY"/>
</dbReference>
<dbReference type="Pfam" id="PF13541">
    <property type="entry name" value="ChlI"/>
    <property type="match status" value="1"/>
</dbReference>
<dbReference type="GO" id="GO:0005524">
    <property type="term" value="F:ATP binding"/>
    <property type="evidence" value="ECO:0007669"/>
    <property type="project" value="UniProtKB-KW"/>
</dbReference>
<dbReference type="InterPro" id="IPR000523">
    <property type="entry name" value="Mg_chelatse_chII-like_cat_dom"/>
</dbReference>
<dbReference type="InterPro" id="IPR001208">
    <property type="entry name" value="MCM_dom"/>
</dbReference>
<name>A0A168JZN7_9BACL</name>
<dbReference type="InterPro" id="IPR004482">
    <property type="entry name" value="Mg_chelat-rel"/>
</dbReference>
<proteinExistence type="inferred from homology"/>
<keyword evidence="2" id="KW-0547">Nucleotide-binding</keyword>
<protein>
    <submittedName>
        <fullName evidence="5">Fis family transcriptional regulator</fullName>
    </submittedName>
</protein>
<dbReference type="PANTHER" id="PTHR32039">
    <property type="entry name" value="MAGNESIUM-CHELATASE SUBUNIT CHLI"/>
    <property type="match status" value="1"/>
</dbReference>
<dbReference type="InterPro" id="IPR014721">
    <property type="entry name" value="Ribsml_uS5_D2-typ_fold_subgr"/>
</dbReference>
<evidence type="ECO:0000256" key="3">
    <source>
        <dbReference type="ARBA" id="ARBA00022840"/>
    </source>
</evidence>
<comment type="caution">
    <text evidence="5">The sequence shown here is derived from an EMBL/GenBank/DDBJ whole genome shotgun (WGS) entry which is preliminary data.</text>
</comment>
<comment type="similarity">
    <text evidence="1">Belongs to the Mg-chelatase subunits D/I family. ComM subfamily.</text>
</comment>
<dbReference type="Pfam" id="PF01078">
    <property type="entry name" value="Mg_chelatase"/>
    <property type="match status" value="1"/>
</dbReference>
<dbReference type="SUPFAM" id="SSF54211">
    <property type="entry name" value="Ribosomal protein S5 domain 2-like"/>
    <property type="match status" value="1"/>
</dbReference>
<keyword evidence="3" id="KW-0067">ATP-binding</keyword>
<reference evidence="5 6" key="1">
    <citation type="submission" date="2016-03" db="EMBL/GenBank/DDBJ databases">
        <title>Draft genome sequence of Paenibacillus glacialis DSM 22343.</title>
        <authorList>
            <person name="Shin S.-K."/>
            <person name="Yi H."/>
        </authorList>
    </citation>
    <scope>NUCLEOTIDE SEQUENCE [LARGE SCALE GENOMIC DNA]</scope>
    <source>
        <strain evidence="5 6">DSM 22343</strain>
    </source>
</reference>
<dbReference type="OrthoDB" id="9813147at2"/>
<evidence type="ECO:0000256" key="2">
    <source>
        <dbReference type="ARBA" id="ARBA00022741"/>
    </source>
</evidence>
<dbReference type="SMART" id="SM00382">
    <property type="entry name" value="AAA"/>
    <property type="match status" value="1"/>
</dbReference>
<organism evidence="5 6">
    <name type="scientific">Paenibacillus glacialis</name>
    <dbReference type="NCBI Taxonomy" id="494026"/>
    <lineage>
        <taxon>Bacteria</taxon>
        <taxon>Bacillati</taxon>
        <taxon>Bacillota</taxon>
        <taxon>Bacilli</taxon>
        <taxon>Bacillales</taxon>
        <taxon>Paenibacillaceae</taxon>
        <taxon>Paenibacillus</taxon>
    </lineage>
</organism>
<dbReference type="InterPro" id="IPR025158">
    <property type="entry name" value="Mg_chelat-rel_C"/>
</dbReference>
<dbReference type="InterPro" id="IPR027417">
    <property type="entry name" value="P-loop_NTPase"/>
</dbReference>
<evidence type="ECO:0000313" key="6">
    <source>
        <dbReference type="Proteomes" id="UP000076967"/>
    </source>
</evidence>
<evidence type="ECO:0000256" key="1">
    <source>
        <dbReference type="ARBA" id="ARBA00006354"/>
    </source>
</evidence>
<dbReference type="RefSeq" id="WP_068534500.1">
    <property type="nucleotide sequence ID" value="NZ_LVJH01000029.1"/>
</dbReference>
<evidence type="ECO:0000313" key="5">
    <source>
        <dbReference type="EMBL" id="OAB41321.1"/>
    </source>
</evidence>
<feature type="domain" description="AAA+ ATPase" evidence="4">
    <location>
        <begin position="233"/>
        <end position="419"/>
    </location>
</feature>